<reference evidence="2" key="2">
    <citation type="journal article" date="2021" name="PeerJ">
        <title>Extensive microbial diversity within the chicken gut microbiome revealed by metagenomics and culture.</title>
        <authorList>
            <person name="Gilroy R."/>
            <person name="Ravi A."/>
            <person name="Getino M."/>
            <person name="Pursley I."/>
            <person name="Horton D.L."/>
            <person name="Alikhan N.F."/>
            <person name="Baker D."/>
            <person name="Gharbi K."/>
            <person name="Hall N."/>
            <person name="Watson M."/>
            <person name="Adriaenssens E.M."/>
            <person name="Foster-Nyarko E."/>
            <person name="Jarju S."/>
            <person name="Secka A."/>
            <person name="Antonio M."/>
            <person name="Oren A."/>
            <person name="Chaudhuri R.R."/>
            <person name="La Ragione R."/>
            <person name="Hildebrand F."/>
            <person name="Pallen M.J."/>
        </authorList>
    </citation>
    <scope>NUCLEOTIDE SEQUENCE</scope>
    <source>
        <strain evidence="2">ChiBcec7-5410</strain>
    </source>
</reference>
<comment type="caution">
    <text evidence="2">The sequence shown here is derived from an EMBL/GenBank/DDBJ whole genome shotgun (WGS) entry which is preliminary data.</text>
</comment>
<dbReference type="Pfam" id="PF23961">
    <property type="entry name" value="Phage_tail_terminator_9"/>
    <property type="match status" value="1"/>
</dbReference>
<gene>
    <name evidence="2" type="ORF">IAC43_01060</name>
</gene>
<accession>A0A9D1H6Z2</accession>
<evidence type="ECO:0000259" key="1">
    <source>
        <dbReference type="Pfam" id="PF23961"/>
    </source>
</evidence>
<organism evidence="2 3">
    <name type="scientific">Candidatus Faecivivens stercoripullorum</name>
    <dbReference type="NCBI Taxonomy" id="2840805"/>
    <lineage>
        <taxon>Bacteria</taxon>
        <taxon>Bacillati</taxon>
        <taxon>Bacillota</taxon>
        <taxon>Clostridia</taxon>
        <taxon>Eubacteriales</taxon>
        <taxon>Oscillospiraceae</taxon>
        <taxon>Oscillospiraceae incertae sedis</taxon>
        <taxon>Candidatus Faecivivens</taxon>
    </lineage>
</organism>
<dbReference type="AlphaFoldDB" id="A0A9D1H6Z2"/>
<evidence type="ECO:0000313" key="2">
    <source>
        <dbReference type="EMBL" id="HIT93754.1"/>
    </source>
</evidence>
<dbReference type="InterPro" id="IPR057087">
    <property type="entry name" value="Gp12-like"/>
</dbReference>
<feature type="domain" description="Phage neck terminator protein gp12-like" evidence="1">
    <location>
        <begin position="7"/>
        <end position="153"/>
    </location>
</feature>
<name>A0A9D1H6Z2_9FIRM</name>
<protein>
    <recommendedName>
        <fullName evidence="1">Phage neck terminator protein gp12-like domain-containing protein</fullName>
    </recommendedName>
</protein>
<dbReference type="Proteomes" id="UP000824160">
    <property type="component" value="Unassembled WGS sequence"/>
</dbReference>
<sequence>MNITELKKAVYAIVKGYFGTAQVIWANQKRVKPASPLVILRTVSLSENVFPIEKIGEEDVFLQTYPCRMLLEVQLFIRGVPVSEGGKMTVPDNTAVNDLSDFVHFIGSEYVLKLCREKDICILPEGNIQDLDALVNDSSREHRAMQQFTVDFLQQASGVSGSYGFGDGWHPPASGGGDEQLAGTDVGYFVEAEIEQRKDEDL</sequence>
<evidence type="ECO:0000313" key="3">
    <source>
        <dbReference type="Proteomes" id="UP000824160"/>
    </source>
</evidence>
<dbReference type="EMBL" id="DVLW01000030">
    <property type="protein sequence ID" value="HIT93754.1"/>
    <property type="molecule type" value="Genomic_DNA"/>
</dbReference>
<proteinExistence type="predicted"/>
<reference evidence="2" key="1">
    <citation type="submission" date="2020-10" db="EMBL/GenBank/DDBJ databases">
        <authorList>
            <person name="Gilroy R."/>
        </authorList>
    </citation>
    <scope>NUCLEOTIDE SEQUENCE</scope>
    <source>
        <strain evidence="2">ChiBcec7-5410</strain>
    </source>
</reference>